<dbReference type="Proteomes" id="UP000294902">
    <property type="component" value="Unassembled WGS sequence"/>
</dbReference>
<gene>
    <name evidence="18" type="ORF">EDC18_102128</name>
</gene>
<dbReference type="PANTHER" id="PTHR18968">
    <property type="entry name" value="THIAMINE PYROPHOSPHATE ENZYMES"/>
    <property type="match status" value="1"/>
</dbReference>
<feature type="domain" description="Thiamine pyrophosphate enzyme central" evidence="15">
    <location>
        <begin position="192"/>
        <end position="327"/>
    </location>
</feature>
<feature type="domain" description="Thiamine pyrophosphate enzyme N-terminal TPP-binding" evidence="17">
    <location>
        <begin position="5"/>
        <end position="117"/>
    </location>
</feature>
<dbReference type="NCBIfam" id="TIGR00118">
    <property type="entry name" value="acolac_lg"/>
    <property type="match status" value="1"/>
</dbReference>
<comment type="cofactor">
    <cofactor evidence="14">
        <name>Mg(2+)</name>
        <dbReference type="ChEBI" id="CHEBI:18420"/>
    </cofactor>
    <text evidence="14">Binds 1 Mg(2+) ion per subunit.</text>
</comment>
<dbReference type="InterPro" id="IPR012000">
    <property type="entry name" value="Thiamin_PyroP_enz_cen_dom"/>
</dbReference>
<comment type="similarity">
    <text evidence="3 14">Belongs to the TPP enzyme family.</text>
</comment>
<comment type="cofactor">
    <cofactor evidence="14">
        <name>thiamine diphosphate</name>
        <dbReference type="ChEBI" id="CHEBI:58937"/>
    </cofactor>
    <text evidence="14">Binds 1 thiamine pyrophosphate per subunit.</text>
</comment>
<dbReference type="PANTHER" id="PTHR18968:SF170">
    <property type="entry name" value="ACETOLACTATE SYNTHASE ISOZYME 1 LARGE SUBUNIT"/>
    <property type="match status" value="1"/>
</dbReference>
<dbReference type="Pfam" id="PF02776">
    <property type="entry name" value="TPP_enzyme_N"/>
    <property type="match status" value="1"/>
</dbReference>
<comment type="pathway">
    <text evidence="1 14">Amino-acid biosynthesis; L-isoleucine biosynthesis; L-isoleucine from 2-oxobutanoate: step 1/4.</text>
</comment>
<feature type="domain" description="Thiamine pyrophosphate enzyme TPP-binding" evidence="16">
    <location>
        <begin position="383"/>
        <end position="531"/>
    </location>
</feature>
<evidence type="ECO:0000256" key="3">
    <source>
        <dbReference type="ARBA" id="ARBA00007812"/>
    </source>
</evidence>
<dbReference type="RefSeq" id="WP_132250248.1">
    <property type="nucleotide sequence ID" value="NZ_SMAL01000002.1"/>
</dbReference>
<dbReference type="UniPathway" id="UPA00049">
    <property type="reaction ID" value="UER00059"/>
</dbReference>
<dbReference type="InterPro" id="IPR011766">
    <property type="entry name" value="TPP_enzyme_TPP-bd"/>
</dbReference>
<comment type="catalytic activity">
    <reaction evidence="13 14">
        <text>2 pyruvate + H(+) = (2S)-2-acetolactate + CO2</text>
        <dbReference type="Rhea" id="RHEA:25249"/>
        <dbReference type="ChEBI" id="CHEBI:15361"/>
        <dbReference type="ChEBI" id="CHEBI:15378"/>
        <dbReference type="ChEBI" id="CHEBI:16526"/>
        <dbReference type="ChEBI" id="CHEBI:58476"/>
        <dbReference type="EC" id="2.2.1.6"/>
    </reaction>
</comment>
<dbReference type="GO" id="GO:0009099">
    <property type="term" value="P:L-valine biosynthetic process"/>
    <property type="evidence" value="ECO:0007669"/>
    <property type="project" value="UniProtKB-UniPathway"/>
</dbReference>
<dbReference type="Gene3D" id="3.40.50.1220">
    <property type="entry name" value="TPP-binding domain"/>
    <property type="match status" value="1"/>
</dbReference>
<evidence type="ECO:0000313" key="18">
    <source>
        <dbReference type="EMBL" id="TCT16112.1"/>
    </source>
</evidence>
<dbReference type="FunFam" id="3.40.50.970:FF:000016">
    <property type="entry name" value="Acetolactate synthase"/>
    <property type="match status" value="1"/>
</dbReference>
<dbReference type="SUPFAM" id="SSF52518">
    <property type="entry name" value="Thiamin diphosphate-binding fold (THDP-binding)"/>
    <property type="match status" value="2"/>
</dbReference>
<dbReference type="GO" id="GO:0050660">
    <property type="term" value="F:flavin adenine dinucleotide binding"/>
    <property type="evidence" value="ECO:0007669"/>
    <property type="project" value="InterPro"/>
</dbReference>
<evidence type="ECO:0000256" key="11">
    <source>
        <dbReference type="ARBA" id="ARBA00023052"/>
    </source>
</evidence>
<keyword evidence="12 14" id="KW-0100">Branched-chain amino acid biosynthesis</keyword>
<evidence type="ECO:0000256" key="8">
    <source>
        <dbReference type="ARBA" id="ARBA00022723"/>
    </source>
</evidence>
<dbReference type="UniPathway" id="UPA00047">
    <property type="reaction ID" value="UER00055"/>
</dbReference>
<evidence type="ECO:0000256" key="9">
    <source>
        <dbReference type="ARBA" id="ARBA00022827"/>
    </source>
</evidence>
<dbReference type="CDD" id="cd07035">
    <property type="entry name" value="TPP_PYR_POX_like"/>
    <property type="match status" value="1"/>
</dbReference>
<dbReference type="FunFam" id="3.40.50.970:FF:000007">
    <property type="entry name" value="Acetolactate synthase"/>
    <property type="match status" value="1"/>
</dbReference>
<dbReference type="InterPro" id="IPR012001">
    <property type="entry name" value="Thiamin_PyroP_enz_TPP-bd_dom"/>
</dbReference>
<dbReference type="GO" id="GO:0003984">
    <property type="term" value="F:acetolactate synthase activity"/>
    <property type="evidence" value="ECO:0007669"/>
    <property type="project" value="UniProtKB-EC"/>
</dbReference>
<dbReference type="InterPro" id="IPR012846">
    <property type="entry name" value="Acetolactate_synth_lsu"/>
</dbReference>
<keyword evidence="7 14" id="KW-0808">Transferase</keyword>
<keyword evidence="8 14" id="KW-0479">Metal-binding</keyword>
<protein>
    <recommendedName>
        <fullName evidence="4 14">Acetolactate synthase</fullName>
        <ecNumber evidence="4 14">2.2.1.6</ecNumber>
    </recommendedName>
</protein>
<dbReference type="SUPFAM" id="SSF52467">
    <property type="entry name" value="DHS-like NAD/FAD-binding domain"/>
    <property type="match status" value="1"/>
</dbReference>
<dbReference type="CDD" id="cd02015">
    <property type="entry name" value="TPP_AHAS"/>
    <property type="match status" value="1"/>
</dbReference>
<evidence type="ECO:0000256" key="6">
    <source>
        <dbReference type="ARBA" id="ARBA00022630"/>
    </source>
</evidence>
<reference evidence="18 19" key="1">
    <citation type="submission" date="2019-03" db="EMBL/GenBank/DDBJ databases">
        <title>Genomic Encyclopedia of Type Strains, Phase IV (KMG-IV): sequencing the most valuable type-strain genomes for metagenomic binning, comparative biology and taxonomic classification.</title>
        <authorList>
            <person name="Goeker M."/>
        </authorList>
    </citation>
    <scope>NUCLEOTIDE SEQUENCE [LARGE SCALE GENOMIC DNA]</scope>
    <source>
        <strain evidence="18 19">DSM 24629</strain>
    </source>
</reference>
<dbReference type="OrthoDB" id="4494979at2"/>
<dbReference type="AlphaFoldDB" id="A0A4R3MNM9"/>
<proteinExistence type="inferred from homology"/>
<comment type="pathway">
    <text evidence="2 14">Amino-acid biosynthesis; L-valine biosynthesis; L-valine from pyruvate: step 1/4.</text>
</comment>
<evidence type="ECO:0000256" key="1">
    <source>
        <dbReference type="ARBA" id="ARBA00004974"/>
    </source>
</evidence>
<dbReference type="InterPro" id="IPR039368">
    <property type="entry name" value="AHAS_TPP"/>
</dbReference>
<evidence type="ECO:0000259" key="15">
    <source>
        <dbReference type="Pfam" id="PF00205"/>
    </source>
</evidence>
<dbReference type="EMBL" id="SMAL01000002">
    <property type="protein sequence ID" value="TCT16112.1"/>
    <property type="molecule type" value="Genomic_DNA"/>
</dbReference>
<sequence>MKMIGAEITIKLLENCGVNTIIGMPGGANLPLYNALYKSNINHILARHEQGAAFIAQGISRVTGKAAVCFATSGPGATNLITALADAKLDSIPLVAITGQVPYNLIGTDAFQEVDTYGLSIPVTKHNFLIRSIEELFEVIPLAFEIAETGRPGPVLVDIPKNIQNELFEFQEFPKNHLDKKKEEYYFPSDTIKEAADLIDKATRPVLYMGGGIIHSDAHKEVLEFVRKGSIPTASTLMGLGVIPTNEPLYLGMLGMHGARYTNLVLHESDLVLAFGVRFDDRAVGNITKFCPNAKIIHIDIDQSEINKIRKADVSIIGNLKDVLPELTKAITKKTREDWLEQVEEIKKRHPFVLPKEKEHLHPLNIIQYIGKILHEDAIITTDVGQHQMWAAQVFPFKKPRTFLTSGGLGTMGFGLPAAIGAALAKQDNQVICFSGDGSILINIQELATLADLNLNVKIFILNNGHLGLVRQQQQMFFEENYMAAKFATNPDYALIAKGFGINSCNLSKEEDPIKALEKVINSSGPWLVDIPIKSDENVLPIVPVGKGNTEMVGGEADE</sequence>
<comment type="caution">
    <text evidence="18">The sequence shown here is derived from an EMBL/GenBank/DDBJ whole genome shotgun (WGS) entry which is preliminary data.</text>
</comment>
<keyword evidence="19" id="KW-1185">Reference proteome</keyword>
<dbReference type="EC" id="2.2.1.6" evidence="4 14"/>
<keyword evidence="6" id="KW-0285">Flavoprotein</keyword>
<dbReference type="GO" id="GO:0000287">
    <property type="term" value="F:magnesium ion binding"/>
    <property type="evidence" value="ECO:0007669"/>
    <property type="project" value="UniProtKB-UniRule"/>
</dbReference>
<dbReference type="InterPro" id="IPR045229">
    <property type="entry name" value="TPP_enz"/>
</dbReference>
<keyword evidence="10 14" id="KW-0460">Magnesium</keyword>
<dbReference type="InterPro" id="IPR029061">
    <property type="entry name" value="THDP-binding"/>
</dbReference>
<dbReference type="Gene3D" id="3.40.50.970">
    <property type="match status" value="2"/>
</dbReference>
<evidence type="ECO:0000256" key="7">
    <source>
        <dbReference type="ARBA" id="ARBA00022679"/>
    </source>
</evidence>
<evidence type="ECO:0000259" key="17">
    <source>
        <dbReference type="Pfam" id="PF02776"/>
    </source>
</evidence>
<dbReference type="FunFam" id="3.40.50.1220:FF:000008">
    <property type="entry name" value="Acetolactate synthase"/>
    <property type="match status" value="1"/>
</dbReference>
<dbReference type="InterPro" id="IPR029035">
    <property type="entry name" value="DHS-like_NAD/FAD-binding_dom"/>
</dbReference>
<evidence type="ECO:0000256" key="13">
    <source>
        <dbReference type="ARBA" id="ARBA00048670"/>
    </source>
</evidence>
<evidence type="ECO:0000256" key="4">
    <source>
        <dbReference type="ARBA" id="ARBA00013145"/>
    </source>
</evidence>
<evidence type="ECO:0000256" key="10">
    <source>
        <dbReference type="ARBA" id="ARBA00022842"/>
    </source>
</evidence>
<accession>A0A4R3MNM9</accession>
<keyword evidence="9" id="KW-0274">FAD</keyword>
<dbReference type="GO" id="GO:0030976">
    <property type="term" value="F:thiamine pyrophosphate binding"/>
    <property type="evidence" value="ECO:0007669"/>
    <property type="project" value="UniProtKB-UniRule"/>
</dbReference>
<dbReference type="Pfam" id="PF00205">
    <property type="entry name" value="TPP_enzyme_M"/>
    <property type="match status" value="1"/>
</dbReference>
<evidence type="ECO:0000256" key="12">
    <source>
        <dbReference type="ARBA" id="ARBA00023304"/>
    </source>
</evidence>
<name>A0A4R3MNM9_9FIRM</name>
<evidence type="ECO:0000259" key="16">
    <source>
        <dbReference type="Pfam" id="PF02775"/>
    </source>
</evidence>
<organism evidence="18 19">
    <name type="scientific">Natranaerovirga pectinivora</name>
    <dbReference type="NCBI Taxonomy" id="682400"/>
    <lineage>
        <taxon>Bacteria</taxon>
        <taxon>Bacillati</taxon>
        <taxon>Bacillota</taxon>
        <taxon>Clostridia</taxon>
        <taxon>Lachnospirales</taxon>
        <taxon>Natranaerovirgaceae</taxon>
        <taxon>Natranaerovirga</taxon>
    </lineage>
</organism>
<evidence type="ECO:0000313" key="19">
    <source>
        <dbReference type="Proteomes" id="UP000294902"/>
    </source>
</evidence>
<dbReference type="Pfam" id="PF02775">
    <property type="entry name" value="TPP_enzyme_C"/>
    <property type="match status" value="1"/>
</dbReference>
<dbReference type="GO" id="GO:0009097">
    <property type="term" value="P:isoleucine biosynthetic process"/>
    <property type="evidence" value="ECO:0007669"/>
    <property type="project" value="UniProtKB-UniPathway"/>
</dbReference>
<evidence type="ECO:0000256" key="14">
    <source>
        <dbReference type="RuleBase" id="RU003591"/>
    </source>
</evidence>
<keyword evidence="11 14" id="KW-0786">Thiamine pyrophosphate</keyword>
<keyword evidence="5 14" id="KW-0028">Amino-acid biosynthesis</keyword>
<dbReference type="GO" id="GO:0005948">
    <property type="term" value="C:acetolactate synthase complex"/>
    <property type="evidence" value="ECO:0007669"/>
    <property type="project" value="TreeGrafter"/>
</dbReference>
<evidence type="ECO:0000256" key="5">
    <source>
        <dbReference type="ARBA" id="ARBA00022605"/>
    </source>
</evidence>
<evidence type="ECO:0000256" key="2">
    <source>
        <dbReference type="ARBA" id="ARBA00005025"/>
    </source>
</evidence>